<accession>A0A8J5RT37</accession>
<reference evidence="2" key="1">
    <citation type="journal article" date="2021" name="bioRxiv">
        <title>Whole Genome Assembly and Annotation of Northern Wild Rice, Zizania palustris L., Supports a Whole Genome Duplication in the Zizania Genus.</title>
        <authorList>
            <person name="Haas M."/>
            <person name="Kono T."/>
            <person name="Macchietto M."/>
            <person name="Millas R."/>
            <person name="McGilp L."/>
            <person name="Shao M."/>
            <person name="Duquette J."/>
            <person name="Hirsch C.N."/>
            <person name="Kimball J."/>
        </authorList>
    </citation>
    <scope>NUCLEOTIDE SEQUENCE</scope>
    <source>
        <tissue evidence="2">Fresh leaf tissue</tissue>
    </source>
</reference>
<evidence type="ECO:0000256" key="1">
    <source>
        <dbReference type="SAM" id="MobiDB-lite"/>
    </source>
</evidence>
<feature type="region of interest" description="Disordered" evidence="1">
    <location>
        <begin position="16"/>
        <end position="148"/>
    </location>
</feature>
<name>A0A8J5RT37_ZIZPA</name>
<keyword evidence="3" id="KW-1185">Reference proteome</keyword>
<dbReference type="Proteomes" id="UP000729402">
    <property type="component" value="Unassembled WGS sequence"/>
</dbReference>
<feature type="compositionally biased region" description="Gly residues" evidence="1">
    <location>
        <begin position="60"/>
        <end position="88"/>
    </location>
</feature>
<organism evidence="2 3">
    <name type="scientific">Zizania palustris</name>
    <name type="common">Northern wild rice</name>
    <dbReference type="NCBI Taxonomy" id="103762"/>
    <lineage>
        <taxon>Eukaryota</taxon>
        <taxon>Viridiplantae</taxon>
        <taxon>Streptophyta</taxon>
        <taxon>Embryophyta</taxon>
        <taxon>Tracheophyta</taxon>
        <taxon>Spermatophyta</taxon>
        <taxon>Magnoliopsida</taxon>
        <taxon>Liliopsida</taxon>
        <taxon>Poales</taxon>
        <taxon>Poaceae</taxon>
        <taxon>BOP clade</taxon>
        <taxon>Oryzoideae</taxon>
        <taxon>Oryzeae</taxon>
        <taxon>Zizaniinae</taxon>
        <taxon>Zizania</taxon>
    </lineage>
</organism>
<protein>
    <submittedName>
        <fullName evidence="2">Uncharacterized protein</fullName>
    </submittedName>
</protein>
<evidence type="ECO:0000313" key="2">
    <source>
        <dbReference type="EMBL" id="KAG8051248.1"/>
    </source>
</evidence>
<sequence>MKKTLVMRLNGAHLSQEGEVSGGGWSGEHLFRQRPSGRSDGQRQRVEAVAIEAKQQMSVPGGGGDCRGESTDGGGSRRGKAAGRGNGYRGKAVADDHRCRARQLPVGGRRQQPVGEGFRVSGGGSGDWGWRGSGGWWRWGEVGSDGGG</sequence>
<evidence type="ECO:0000313" key="3">
    <source>
        <dbReference type="Proteomes" id="UP000729402"/>
    </source>
</evidence>
<dbReference type="AlphaFoldDB" id="A0A8J5RT37"/>
<gene>
    <name evidence="2" type="ORF">GUJ93_ZPchr0009g1101</name>
</gene>
<dbReference type="EMBL" id="JAAALK010000289">
    <property type="protein sequence ID" value="KAG8051248.1"/>
    <property type="molecule type" value="Genomic_DNA"/>
</dbReference>
<reference evidence="2" key="2">
    <citation type="submission" date="2021-02" db="EMBL/GenBank/DDBJ databases">
        <authorList>
            <person name="Kimball J.A."/>
            <person name="Haas M.W."/>
            <person name="Macchietto M."/>
            <person name="Kono T."/>
            <person name="Duquette J."/>
            <person name="Shao M."/>
        </authorList>
    </citation>
    <scope>NUCLEOTIDE SEQUENCE</scope>
    <source>
        <tissue evidence="2">Fresh leaf tissue</tissue>
    </source>
</reference>
<proteinExistence type="predicted"/>
<feature type="compositionally biased region" description="Gly residues" evidence="1">
    <location>
        <begin position="120"/>
        <end position="148"/>
    </location>
</feature>
<comment type="caution">
    <text evidence="2">The sequence shown here is derived from an EMBL/GenBank/DDBJ whole genome shotgun (WGS) entry which is preliminary data.</text>
</comment>